<sequence>MSAWWVLLVCGVRLGDVCLVDSAGVRCAFGHVCLVPLPSPHKAVWKAFLGAKLTCDPCVFV</sequence>
<dbReference type="AlphaFoldDB" id="A0A0E9UAF3"/>
<protein>
    <recommendedName>
        <fullName evidence="3">Secreted protein</fullName>
    </recommendedName>
</protein>
<organism evidence="2">
    <name type="scientific">Anguilla anguilla</name>
    <name type="common">European freshwater eel</name>
    <name type="synonym">Muraena anguilla</name>
    <dbReference type="NCBI Taxonomy" id="7936"/>
    <lineage>
        <taxon>Eukaryota</taxon>
        <taxon>Metazoa</taxon>
        <taxon>Chordata</taxon>
        <taxon>Craniata</taxon>
        <taxon>Vertebrata</taxon>
        <taxon>Euteleostomi</taxon>
        <taxon>Actinopterygii</taxon>
        <taxon>Neopterygii</taxon>
        <taxon>Teleostei</taxon>
        <taxon>Anguilliformes</taxon>
        <taxon>Anguillidae</taxon>
        <taxon>Anguilla</taxon>
    </lineage>
</organism>
<feature type="chain" id="PRO_5002433087" description="Secreted protein" evidence="1">
    <location>
        <begin position="23"/>
        <end position="61"/>
    </location>
</feature>
<reference evidence="2" key="1">
    <citation type="submission" date="2014-11" db="EMBL/GenBank/DDBJ databases">
        <authorList>
            <person name="Amaro Gonzalez C."/>
        </authorList>
    </citation>
    <scope>NUCLEOTIDE SEQUENCE</scope>
</reference>
<keyword evidence="1" id="KW-0732">Signal</keyword>
<dbReference type="EMBL" id="GBXM01045718">
    <property type="protein sequence ID" value="JAH62859.1"/>
    <property type="molecule type" value="Transcribed_RNA"/>
</dbReference>
<reference evidence="2" key="2">
    <citation type="journal article" date="2015" name="Fish Shellfish Immunol.">
        <title>Early steps in the European eel (Anguilla anguilla)-Vibrio vulnificus interaction in the gills: Role of the RtxA13 toxin.</title>
        <authorList>
            <person name="Callol A."/>
            <person name="Pajuelo D."/>
            <person name="Ebbesson L."/>
            <person name="Teles M."/>
            <person name="MacKenzie S."/>
            <person name="Amaro C."/>
        </authorList>
    </citation>
    <scope>NUCLEOTIDE SEQUENCE</scope>
</reference>
<accession>A0A0E9UAF3</accession>
<evidence type="ECO:0000313" key="2">
    <source>
        <dbReference type="EMBL" id="JAH62859.1"/>
    </source>
</evidence>
<evidence type="ECO:0000256" key="1">
    <source>
        <dbReference type="SAM" id="SignalP"/>
    </source>
</evidence>
<evidence type="ECO:0008006" key="3">
    <source>
        <dbReference type="Google" id="ProtNLM"/>
    </source>
</evidence>
<name>A0A0E9UAF3_ANGAN</name>
<proteinExistence type="predicted"/>
<feature type="signal peptide" evidence="1">
    <location>
        <begin position="1"/>
        <end position="22"/>
    </location>
</feature>